<evidence type="ECO:0000256" key="8">
    <source>
        <dbReference type="RuleBase" id="RU362101"/>
    </source>
</evidence>
<name>A0A2U0SBQ9_9SPHN</name>
<reference evidence="9 10" key="1">
    <citation type="submission" date="2018-05" db="EMBL/GenBank/DDBJ databases">
        <title>Description of Sphingomonas pokkalii sp nov, isolated from the rhizosphere of saline tolerant pokkali rice and its draft genome analysis.</title>
        <authorList>
            <person name="Menon R."/>
            <person name="Kumari S."/>
            <person name="Rameshkumar N."/>
        </authorList>
    </citation>
    <scope>NUCLEOTIDE SEQUENCE [LARGE SCALE GENOMIC DNA]</scope>
    <source>
        <strain evidence="9 10">L3B27</strain>
    </source>
</reference>
<comment type="caution">
    <text evidence="9">The sequence shown here is derived from an EMBL/GenBank/DDBJ whole genome shotgun (WGS) entry which is preliminary data.</text>
</comment>
<organism evidence="9 10">
    <name type="scientific">Sphingomonas pokkalii</name>
    <dbReference type="NCBI Taxonomy" id="2175090"/>
    <lineage>
        <taxon>Bacteria</taxon>
        <taxon>Pseudomonadati</taxon>
        <taxon>Pseudomonadota</taxon>
        <taxon>Alphaproteobacteria</taxon>
        <taxon>Sphingomonadales</taxon>
        <taxon>Sphingomonadaceae</taxon>
        <taxon>Sphingomonas</taxon>
    </lineage>
</organism>
<feature type="transmembrane region" description="Helical" evidence="8">
    <location>
        <begin position="84"/>
        <end position="111"/>
    </location>
</feature>
<sequence length="350" mass="37508">MIARLLRHLPQDRRYRRSLALVYGVLAVLNFGGWAWALLAFHGQPALLGVALVVYGLGLRHAVDADHVAAIDNVTRKLLQEKRPPVAVGFWFAIGHSTVVILVTAAVVVAANNLQGFEAFRQAGGTLSTCISALFLLVVAAMNFLILGTILRTLKRVRAGEPIDDGALDLMFAGRGPLSRLFRPLFRCIGRPWHMAPLGFLFGLSFDTATEVTLFGLSATQAGHGVSPGATLVFPVLFAAGMSLLDTTDGVMMVGAYRWAFVEPLRKLYYNLTITMMSIAVALFIGGVEISALAVRRLGAEGPLAAWALALNENFNGLGFAIIGVFAAAWALSFLIFRAAGRKTAAAAMQ</sequence>
<evidence type="ECO:0000313" key="9">
    <source>
        <dbReference type="EMBL" id="PVX28799.1"/>
    </source>
</evidence>
<evidence type="ECO:0000256" key="5">
    <source>
        <dbReference type="ARBA" id="ARBA00022692"/>
    </source>
</evidence>
<evidence type="ECO:0000256" key="7">
    <source>
        <dbReference type="ARBA" id="ARBA00023136"/>
    </source>
</evidence>
<feature type="transmembrane region" description="Helical" evidence="8">
    <location>
        <begin position="131"/>
        <end position="151"/>
    </location>
</feature>
<feature type="transmembrane region" description="Helical" evidence="8">
    <location>
        <begin position="20"/>
        <end position="39"/>
    </location>
</feature>
<keyword evidence="5 8" id="KW-0812">Transmembrane</keyword>
<gene>
    <name evidence="9" type="ORF">DD559_05210</name>
</gene>
<evidence type="ECO:0000313" key="10">
    <source>
        <dbReference type="Proteomes" id="UP000245890"/>
    </source>
</evidence>
<dbReference type="EMBL" id="QENQ01000001">
    <property type="protein sequence ID" value="PVX28799.1"/>
    <property type="molecule type" value="Genomic_DNA"/>
</dbReference>
<dbReference type="GO" id="GO:0005886">
    <property type="term" value="C:plasma membrane"/>
    <property type="evidence" value="ECO:0007669"/>
    <property type="project" value="UniProtKB-SubCell"/>
</dbReference>
<keyword evidence="3 8" id="KW-0813">Transport</keyword>
<dbReference type="Proteomes" id="UP000245890">
    <property type="component" value="Unassembled WGS sequence"/>
</dbReference>
<keyword evidence="4" id="KW-0533">Nickel</keyword>
<evidence type="ECO:0000256" key="4">
    <source>
        <dbReference type="ARBA" id="ARBA00022596"/>
    </source>
</evidence>
<accession>A0A2U0SBQ9</accession>
<dbReference type="Pfam" id="PF03824">
    <property type="entry name" value="NicO"/>
    <property type="match status" value="1"/>
</dbReference>
<evidence type="ECO:0000256" key="2">
    <source>
        <dbReference type="ARBA" id="ARBA00010892"/>
    </source>
</evidence>
<dbReference type="OrthoDB" id="9776706at2"/>
<protein>
    <recommendedName>
        <fullName evidence="8">Nickel/cobalt efflux system</fullName>
    </recommendedName>
</protein>
<keyword evidence="10" id="KW-1185">Reference proteome</keyword>
<comment type="subcellular location">
    <subcellularLocation>
        <location evidence="8">Cell membrane</location>
        <topology evidence="8">Multi-pass membrane protein</topology>
    </subcellularLocation>
    <subcellularLocation>
        <location evidence="1">Endomembrane system</location>
        <topology evidence="1">Multi-pass membrane protein</topology>
    </subcellularLocation>
</comment>
<dbReference type="InterPro" id="IPR004688">
    <property type="entry name" value="Ni/Co_transpt"/>
</dbReference>
<evidence type="ECO:0000256" key="6">
    <source>
        <dbReference type="ARBA" id="ARBA00022989"/>
    </source>
</evidence>
<evidence type="ECO:0000256" key="3">
    <source>
        <dbReference type="ARBA" id="ARBA00022448"/>
    </source>
</evidence>
<dbReference type="PANTHER" id="PTHR31611:SF0">
    <property type="entry name" value="HIGH-AFFINITY NICKEL TRANSPORT PROTEIN NIC1"/>
    <property type="match status" value="1"/>
</dbReference>
<evidence type="ECO:0000256" key="1">
    <source>
        <dbReference type="ARBA" id="ARBA00004127"/>
    </source>
</evidence>
<feature type="transmembrane region" description="Helical" evidence="8">
    <location>
        <begin position="45"/>
        <end position="63"/>
    </location>
</feature>
<dbReference type="RefSeq" id="WP_116468244.1">
    <property type="nucleotide sequence ID" value="NZ_QENQ01000001.1"/>
</dbReference>
<proteinExistence type="inferred from homology"/>
<dbReference type="NCBIfam" id="TIGR00802">
    <property type="entry name" value="nico"/>
    <property type="match status" value="1"/>
</dbReference>
<dbReference type="AlphaFoldDB" id="A0A2U0SBQ9"/>
<dbReference type="GO" id="GO:0012505">
    <property type="term" value="C:endomembrane system"/>
    <property type="evidence" value="ECO:0007669"/>
    <property type="project" value="UniProtKB-SubCell"/>
</dbReference>
<feature type="transmembrane region" description="Helical" evidence="8">
    <location>
        <begin position="268"/>
        <end position="295"/>
    </location>
</feature>
<dbReference type="InterPro" id="IPR011541">
    <property type="entry name" value="Ni/Co_transpt_high_affinity"/>
</dbReference>
<keyword evidence="7 8" id="KW-0472">Membrane</keyword>
<dbReference type="GO" id="GO:0015099">
    <property type="term" value="F:nickel cation transmembrane transporter activity"/>
    <property type="evidence" value="ECO:0007669"/>
    <property type="project" value="UniProtKB-UniRule"/>
</dbReference>
<feature type="transmembrane region" description="Helical" evidence="8">
    <location>
        <begin position="315"/>
        <end position="337"/>
    </location>
</feature>
<dbReference type="PANTHER" id="PTHR31611">
    <property type="entry name" value="HIGH-AFFINITY NICKEL TRANSPORT PROTEIN NIC1"/>
    <property type="match status" value="1"/>
</dbReference>
<comment type="similarity">
    <text evidence="2 8">Belongs to the NiCoT transporter (TC 2.A.52) family.</text>
</comment>
<keyword evidence="6 8" id="KW-1133">Transmembrane helix</keyword>